<name>A0ABX1S5W4_9PSEU</name>
<dbReference type="Pfam" id="PF12079">
    <property type="entry name" value="DUF3558"/>
    <property type="match status" value="1"/>
</dbReference>
<evidence type="ECO:0000256" key="1">
    <source>
        <dbReference type="SAM" id="MobiDB-lite"/>
    </source>
</evidence>
<feature type="compositionally biased region" description="Low complexity" evidence="1">
    <location>
        <begin position="36"/>
        <end position="48"/>
    </location>
</feature>
<reference evidence="3 4" key="1">
    <citation type="submission" date="2020-04" db="EMBL/GenBank/DDBJ databases">
        <authorList>
            <person name="Klaysubun C."/>
            <person name="Duangmal K."/>
            <person name="Lipun K."/>
        </authorList>
    </citation>
    <scope>NUCLEOTIDE SEQUENCE [LARGE SCALE GENOMIC DNA]</scope>
    <source>
        <strain evidence="3 4">K10HN5</strain>
    </source>
</reference>
<comment type="caution">
    <text evidence="3">The sequence shown here is derived from an EMBL/GenBank/DDBJ whole genome shotgun (WGS) entry which is preliminary data.</text>
</comment>
<gene>
    <name evidence="3" type="ORF">HF526_04040</name>
</gene>
<dbReference type="PROSITE" id="PS51257">
    <property type="entry name" value="PROKAR_LIPOPROTEIN"/>
    <property type="match status" value="1"/>
</dbReference>
<dbReference type="EMBL" id="JAAXLA010000005">
    <property type="protein sequence ID" value="NMH96495.1"/>
    <property type="molecule type" value="Genomic_DNA"/>
</dbReference>
<feature type="signal peptide" evidence="2">
    <location>
        <begin position="1"/>
        <end position="22"/>
    </location>
</feature>
<feature type="region of interest" description="Disordered" evidence="1">
    <location>
        <begin position="25"/>
        <end position="63"/>
    </location>
</feature>
<evidence type="ECO:0000256" key="2">
    <source>
        <dbReference type="SAM" id="SignalP"/>
    </source>
</evidence>
<organism evidence="3 4">
    <name type="scientific">Pseudonocardia acidicola</name>
    <dbReference type="NCBI Taxonomy" id="2724939"/>
    <lineage>
        <taxon>Bacteria</taxon>
        <taxon>Bacillati</taxon>
        <taxon>Actinomycetota</taxon>
        <taxon>Actinomycetes</taxon>
        <taxon>Pseudonocardiales</taxon>
        <taxon>Pseudonocardiaceae</taxon>
        <taxon>Pseudonocardia</taxon>
    </lineage>
</organism>
<evidence type="ECO:0000313" key="3">
    <source>
        <dbReference type="EMBL" id="NMH96495.1"/>
    </source>
</evidence>
<accession>A0ABX1S5W4</accession>
<protein>
    <submittedName>
        <fullName evidence="3">DUF3558 family protein</fullName>
    </submittedName>
</protein>
<keyword evidence="4" id="KW-1185">Reference proteome</keyword>
<evidence type="ECO:0000313" key="4">
    <source>
        <dbReference type="Proteomes" id="UP000820669"/>
    </source>
</evidence>
<sequence>MRNTPHLLVGALAVVAATLSLSACGPDASGPPKPAPSGSGSASASAPANETGGANGGKAGKASTKGLDPCKALSGNLDQFKLDSPIPTIPNTGERGCNFMFQGAAGSAVTINYWDTKAWKDIIVGGSSAQTTSVTVDGHPAKETRSTGPGLCDVIVPIGRHSTAEAEARGHGPTSNDPVCQWAEDAAKEMATKLPK</sequence>
<feature type="chain" id="PRO_5046521915" evidence="2">
    <location>
        <begin position="23"/>
        <end position="196"/>
    </location>
</feature>
<keyword evidence="2" id="KW-0732">Signal</keyword>
<proteinExistence type="predicted"/>
<dbReference type="InterPro" id="IPR024520">
    <property type="entry name" value="DUF3558"/>
</dbReference>
<dbReference type="Proteomes" id="UP000820669">
    <property type="component" value="Unassembled WGS sequence"/>
</dbReference>
<dbReference type="RefSeq" id="WP_169379892.1">
    <property type="nucleotide sequence ID" value="NZ_JAAXLA010000005.1"/>
</dbReference>